<keyword evidence="2" id="KW-0547">Nucleotide-binding</keyword>
<accession>A0ABN8QDS6</accession>
<keyword evidence="5" id="KW-1185">Reference proteome</keyword>
<dbReference type="SMART" id="SM00175">
    <property type="entry name" value="RAB"/>
    <property type="match status" value="1"/>
</dbReference>
<dbReference type="NCBIfam" id="TIGR00231">
    <property type="entry name" value="small_GTP"/>
    <property type="match status" value="1"/>
</dbReference>
<organism evidence="4 5">
    <name type="scientific">Porites lobata</name>
    <dbReference type="NCBI Taxonomy" id="104759"/>
    <lineage>
        <taxon>Eukaryota</taxon>
        <taxon>Metazoa</taxon>
        <taxon>Cnidaria</taxon>
        <taxon>Anthozoa</taxon>
        <taxon>Hexacorallia</taxon>
        <taxon>Scleractinia</taxon>
        <taxon>Fungiina</taxon>
        <taxon>Poritidae</taxon>
        <taxon>Porites</taxon>
    </lineage>
</organism>
<dbReference type="EMBL" id="CALNXK010000122">
    <property type="protein sequence ID" value="CAH3162050.1"/>
    <property type="molecule type" value="Genomic_DNA"/>
</dbReference>
<gene>
    <name evidence="4" type="ORF">PLOB_00005249</name>
</gene>
<evidence type="ECO:0000313" key="5">
    <source>
        <dbReference type="Proteomes" id="UP001159405"/>
    </source>
</evidence>
<comment type="caution">
    <text evidence="4">The sequence shown here is derived from an EMBL/GenBank/DDBJ whole genome shotgun (WGS) entry which is preliminary data.</text>
</comment>
<evidence type="ECO:0000256" key="1">
    <source>
        <dbReference type="ARBA" id="ARBA00006270"/>
    </source>
</evidence>
<dbReference type="InterPro" id="IPR027417">
    <property type="entry name" value="P-loop_NTPase"/>
</dbReference>
<name>A0ABN8QDS6_9CNID</name>
<proteinExistence type="inferred from homology"/>
<dbReference type="PRINTS" id="PR00449">
    <property type="entry name" value="RASTRNSFRMNG"/>
</dbReference>
<dbReference type="SUPFAM" id="SSF56112">
    <property type="entry name" value="Protein kinase-like (PK-like)"/>
    <property type="match status" value="1"/>
</dbReference>
<comment type="similarity">
    <text evidence="1">Belongs to the small GTPase superfamily. Rab family.</text>
</comment>
<dbReference type="Pfam" id="PF00071">
    <property type="entry name" value="Ras"/>
    <property type="match status" value="1"/>
</dbReference>
<dbReference type="InterPro" id="IPR001806">
    <property type="entry name" value="Small_GTPase"/>
</dbReference>
<protein>
    <recommendedName>
        <fullName evidence="3">Protein kinase domain-containing protein</fullName>
    </recommendedName>
</protein>
<evidence type="ECO:0000259" key="3">
    <source>
        <dbReference type="PROSITE" id="PS50011"/>
    </source>
</evidence>
<evidence type="ECO:0000256" key="2">
    <source>
        <dbReference type="ARBA" id="ARBA00022741"/>
    </source>
</evidence>
<dbReference type="Gene3D" id="3.40.50.300">
    <property type="entry name" value="P-loop containing nucleotide triphosphate hydrolases"/>
    <property type="match status" value="1"/>
</dbReference>
<dbReference type="InterPro" id="IPR000719">
    <property type="entry name" value="Prot_kinase_dom"/>
</dbReference>
<sequence length="338" mass="38272">MLLQKPGRIKKRKTRTQNPGVVYSTEIDIFSFGVVLMEAINGREPKCDPESAFDTGTLILSSFSLLKKKTAGRRIPETERRKDDIRQMGDHRLKGLVLRCIEDKSDERLNAEEVVDWLQKAKMLKIEWKRAVALQRKPNQPLTFKIITLGEVATGKTCIIKRFVEHGFDDTVASTIGFDIRFSNIKVYGRQFQLQVVDTAGLEAFSSVPPSYLREAVGVLLVFDVTNRQSFEKSIPEMLNLIHPGDDIDDKRMILVGNKADEDDRRQVARRQAEKFAANLGVLYFETSAVTGQNIQKVFEEITKVIYITTDLTNTIVKDALVLDGSLQATTRSRCTRC</sequence>
<dbReference type="PROSITE" id="PS51419">
    <property type="entry name" value="RAB"/>
    <property type="match status" value="1"/>
</dbReference>
<dbReference type="CDD" id="cd00154">
    <property type="entry name" value="Rab"/>
    <property type="match status" value="1"/>
</dbReference>
<dbReference type="PROSITE" id="PS51421">
    <property type="entry name" value="RAS"/>
    <property type="match status" value="1"/>
</dbReference>
<dbReference type="Gene3D" id="1.10.510.10">
    <property type="entry name" value="Transferase(Phosphotransferase) domain 1"/>
    <property type="match status" value="1"/>
</dbReference>
<dbReference type="SUPFAM" id="SSF52540">
    <property type="entry name" value="P-loop containing nucleoside triphosphate hydrolases"/>
    <property type="match status" value="1"/>
</dbReference>
<dbReference type="InterPro" id="IPR005225">
    <property type="entry name" value="Small_GTP-bd"/>
</dbReference>
<dbReference type="Proteomes" id="UP001159405">
    <property type="component" value="Unassembled WGS sequence"/>
</dbReference>
<dbReference type="SMART" id="SM00174">
    <property type="entry name" value="RHO"/>
    <property type="match status" value="1"/>
</dbReference>
<evidence type="ECO:0000313" key="4">
    <source>
        <dbReference type="EMBL" id="CAH3162050.1"/>
    </source>
</evidence>
<reference evidence="4 5" key="1">
    <citation type="submission" date="2022-05" db="EMBL/GenBank/DDBJ databases">
        <authorList>
            <consortium name="Genoscope - CEA"/>
            <person name="William W."/>
        </authorList>
    </citation>
    <scope>NUCLEOTIDE SEQUENCE [LARGE SCALE GENOMIC DNA]</scope>
</reference>
<dbReference type="PANTHER" id="PTHR47978">
    <property type="match status" value="1"/>
</dbReference>
<feature type="domain" description="Protein kinase" evidence="3">
    <location>
        <begin position="1"/>
        <end position="124"/>
    </location>
</feature>
<dbReference type="SMART" id="SM00173">
    <property type="entry name" value="RAS"/>
    <property type="match status" value="1"/>
</dbReference>
<dbReference type="PROSITE" id="PS50011">
    <property type="entry name" value="PROTEIN_KINASE_DOM"/>
    <property type="match status" value="1"/>
</dbReference>
<dbReference type="InterPro" id="IPR011009">
    <property type="entry name" value="Kinase-like_dom_sf"/>
</dbReference>